<evidence type="ECO:0000256" key="4">
    <source>
        <dbReference type="SAM" id="MobiDB-lite"/>
    </source>
</evidence>
<keyword evidence="6" id="KW-1185">Reference proteome</keyword>
<dbReference type="GO" id="GO:0005762">
    <property type="term" value="C:mitochondrial large ribosomal subunit"/>
    <property type="evidence" value="ECO:0007669"/>
    <property type="project" value="TreeGrafter"/>
</dbReference>
<sequence length="149" mass="16528">MALSLVRTLSSTLSPFLSAAAASRALPAMDMTVRNASKKSGGSTRNTVGRPRRKNRGIKVQDGAFVHKGDLLVKQYGLKFYPGEHVYMDDQWSLRAAHDGIVVLTTEQLNPYPDSPLYQHIQNGFVMNKHFFSVIPTPLHGKFKLVSET</sequence>
<keyword evidence="3" id="KW-0687">Ribonucleoprotein</keyword>
<comment type="similarity">
    <text evidence="1">Belongs to the bacterial ribosomal protein bL27 family.</text>
</comment>
<dbReference type="SUPFAM" id="SSF110324">
    <property type="entry name" value="Ribosomal L27 protein-like"/>
    <property type="match status" value="1"/>
</dbReference>
<evidence type="ECO:0000256" key="2">
    <source>
        <dbReference type="ARBA" id="ARBA00022980"/>
    </source>
</evidence>
<feature type="region of interest" description="Disordered" evidence="4">
    <location>
        <begin position="35"/>
        <end position="55"/>
    </location>
</feature>
<evidence type="ECO:0008006" key="7">
    <source>
        <dbReference type="Google" id="ProtNLM"/>
    </source>
</evidence>
<proteinExistence type="inferred from homology"/>
<dbReference type="PANTHER" id="PTHR15893">
    <property type="entry name" value="RIBOSOMAL PROTEIN L27"/>
    <property type="match status" value="1"/>
</dbReference>
<dbReference type="GO" id="GO:0003735">
    <property type="term" value="F:structural constituent of ribosome"/>
    <property type="evidence" value="ECO:0007669"/>
    <property type="project" value="InterPro"/>
</dbReference>
<dbReference type="AlphaFoldDB" id="A0A8S3ZPR7"/>
<comment type="caution">
    <text evidence="5">The sequence shown here is derived from an EMBL/GenBank/DDBJ whole genome shotgun (WGS) entry which is preliminary data.</text>
</comment>
<gene>
    <name evidence="5" type="ORF">CUNI_LOCUS14934</name>
</gene>
<dbReference type="Gene3D" id="2.40.50.100">
    <property type="match status" value="1"/>
</dbReference>
<dbReference type="GO" id="GO:0006412">
    <property type="term" value="P:translation"/>
    <property type="evidence" value="ECO:0007669"/>
    <property type="project" value="InterPro"/>
</dbReference>
<reference evidence="5" key="1">
    <citation type="submission" date="2021-04" db="EMBL/GenBank/DDBJ databases">
        <authorList>
            <consortium name="Molecular Ecology Group"/>
        </authorList>
    </citation>
    <scope>NUCLEOTIDE SEQUENCE</scope>
</reference>
<feature type="compositionally biased region" description="Polar residues" evidence="4">
    <location>
        <begin position="35"/>
        <end position="47"/>
    </location>
</feature>
<evidence type="ECO:0000313" key="6">
    <source>
        <dbReference type="Proteomes" id="UP000678393"/>
    </source>
</evidence>
<dbReference type="Proteomes" id="UP000678393">
    <property type="component" value="Unassembled WGS sequence"/>
</dbReference>
<dbReference type="PRINTS" id="PR00063">
    <property type="entry name" value="RIBOSOMALL27"/>
</dbReference>
<dbReference type="PANTHER" id="PTHR15893:SF0">
    <property type="entry name" value="LARGE RIBOSOMAL SUBUNIT PROTEIN BL27M"/>
    <property type="match status" value="1"/>
</dbReference>
<organism evidence="5 6">
    <name type="scientific">Candidula unifasciata</name>
    <dbReference type="NCBI Taxonomy" id="100452"/>
    <lineage>
        <taxon>Eukaryota</taxon>
        <taxon>Metazoa</taxon>
        <taxon>Spiralia</taxon>
        <taxon>Lophotrochozoa</taxon>
        <taxon>Mollusca</taxon>
        <taxon>Gastropoda</taxon>
        <taxon>Heterobranchia</taxon>
        <taxon>Euthyneura</taxon>
        <taxon>Panpulmonata</taxon>
        <taxon>Eupulmonata</taxon>
        <taxon>Stylommatophora</taxon>
        <taxon>Helicina</taxon>
        <taxon>Helicoidea</taxon>
        <taxon>Geomitridae</taxon>
        <taxon>Candidula</taxon>
    </lineage>
</organism>
<dbReference type="InterPro" id="IPR001684">
    <property type="entry name" value="Ribosomal_bL27"/>
</dbReference>
<evidence type="ECO:0000256" key="3">
    <source>
        <dbReference type="ARBA" id="ARBA00023274"/>
    </source>
</evidence>
<evidence type="ECO:0000256" key="1">
    <source>
        <dbReference type="ARBA" id="ARBA00010797"/>
    </source>
</evidence>
<dbReference type="EMBL" id="CAJHNH020003469">
    <property type="protein sequence ID" value="CAG5129376.1"/>
    <property type="molecule type" value="Genomic_DNA"/>
</dbReference>
<keyword evidence="2" id="KW-0689">Ribosomal protein</keyword>
<accession>A0A8S3ZPR7</accession>
<protein>
    <recommendedName>
        <fullName evidence="7">Mitochondrial ribosomal protein L27</fullName>
    </recommendedName>
</protein>
<name>A0A8S3ZPR7_9EUPU</name>
<dbReference type="OrthoDB" id="1867012at2759"/>
<dbReference type="Pfam" id="PF01016">
    <property type="entry name" value="Ribosomal_L27"/>
    <property type="match status" value="1"/>
</dbReference>
<evidence type="ECO:0000313" key="5">
    <source>
        <dbReference type="EMBL" id="CAG5129376.1"/>
    </source>
</evidence>